<name>A0ACC2WC11_9TREE</name>
<comment type="caution">
    <text evidence="1">The sequence shown here is derived from an EMBL/GenBank/DDBJ whole genome shotgun (WGS) entry which is preliminary data.</text>
</comment>
<organism evidence="1 2">
    <name type="scientific">Naganishia friedmannii</name>
    <dbReference type="NCBI Taxonomy" id="89922"/>
    <lineage>
        <taxon>Eukaryota</taxon>
        <taxon>Fungi</taxon>
        <taxon>Dikarya</taxon>
        <taxon>Basidiomycota</taxon>
        <taxon>Agaricomycotina</taxon>
        <taxon>Tremellomycetes</taxon>
        <taxon>Filobasidiales</taxon>
        <taxon>Filobasidiaceae</taxon>
        <taxon>Naganishia</taxon>
    </lineage>
</organism>
<gene>
    <name evidence="1" type="ORF">QFC21_000039</name>
</gene>
<accession>A0ACC2WC11</accession>
<reference evidence="1" key="1">
    <citation type="submission" date="2023-04" db="EMBL/GenBank/DDBJ databases">
        <title>Draft Genome sequencing of Naganishia species isolated from polar environments using Oxford Nanopore Technology.</title>
        <authorList>
            <person name="Leo P."/>
            <person name="Venkateswaran K."/>
        </authorList>
    </citation>
    <scope>NUCLEOTIDE SEQUENCE</scope>
    <source>
        <strain evidence="1">MNA-CCFEE 5423</strain>
    </source>
</reference>
<proteinExistence type="predicted"/>
<protein>
    <submittedName>
        <fullName evidence="1">Uncharacterized protein</fullName>
    </submittedName>
</protein>
<evidence type="ECO:0000313" key="1">
    <source>
        <dbReference type="EMBL" id="KAJ9108719.1"/>
    </source>
</evidence>
<dbReference type="Proteomes" id="UP001227268">
    <property type="component" value="Unassembled WGS sequence"/>
</dbReference>
<keyword evidence="2" id="KW-1185">Reference proteome</keyword>
<sequence>MVPRGASKGVSPFDLEYEKSRATIHADKQDLNRIVLDYLIIEGYCDAATEFAKEAGIDISVDYQSIEERMLIRQAVEAGRVDEAVRRVNELEPEILDTNASLLFHLQLQSFIELIRHDKTQEALRYASEELAPRGAQNPEFLAELEKTMALLAFPELASFDRLQGDSTDLNEFAEPLASAAASAPPTAKPPPAWSTLGSLMRKEHRTTVAKELNAAILESQGQGQETKLSGLVKLMSWTEEALESKGLPVPGVSASALLTLQGPPRHVLSSAAVPVPSAAEPMVLN</sequence>
<evidence type="ECO:0000313" key="2">
    <source>
        <dbReference type="Proteomes" id="UP001227268"/>
    </source>
</evidence>
<dbReference type="EMBL" id="JASBWT010000001">
    <property type="protein sequence ID" value="KAJ9108719.1"/>
    <property type="molecule type" value="Genomic_DNA"/>
</dbReference>